<name>A0A815P783_ADIRI</name>
<dbReference type="SUPFAM" id="SSF49758">
    <property type="entry name" value="Calpain large subunit, middle domain (domain III)"/>
    <property type="match status" value="1"/>
</dbReference>
<dbReference type="Proteomes" id="UP000663828">
    <property type="component" value="Unassembled WGS sequence"/>
</dbReference>
<proteinExistence type="predicted"/>
<gene>
    <name evidence="2" type="ORF">EDS130_LOCUS39151</name>
    <name evidence="3" type="ORF">XAT740_LOCUS41806</name>
</gene>
<dbReference type="OrthoDB" id="10549736at2759"/>
<keyword evidence="1" id="KW-0472">Membrane</keyword>
<dbReference type="Proteomes" id="UP000663852">
    <property type="component" value="Unassembled WGS sequence"/>
</dbReference>
<evidence type="ECO:0000256" key="1">
    <source>
        <dbReference type="SAM" id="Phobius"/>
    </source>
</evidence>
<feature type="transmembrane region" description="Helical" evidence="1">
    <location>
        <begin position="238"/>
        <end position="263"/>
    </location>
</feature>
<dbReference type="EMBL" id="CAJNOR010004929">
    <property type="protein sequence ID" value="CAF1535756.1"/>
    <property type="molecule type" value="Genomic_DNA"/>
</dbReference>
<evidence type="ECO:0000313" key="3">
    <source>
        <dbReference type="EMBL" id="CAF1535756.1"/>
    </source>
</evidence>
<accession>A0A815P783</accession>
<evidence type="ECO:0000313" key="2">
    <source>
        <dbReference type="EMBL" id="CAF1445173.1"/>
    </source>
</evidence>
<dbReference type="AlphaFoldDB" id="A0A815P783"/>
<keyword evidence="1" id="KW-1133">Transmembrane helix</keyword>
<evidence type="ECO:0000313" key="4">
    <source>
        <dbReference type="Proteomes" id="UP000663828"/>
    </source>
</evidence>
<organism evidence="2 5">
    <name type="scientific">Adineta ricciae</name>
    <name type="common">Rotifer</name>
    <dbReference type="NCBI Taxonomy" id="249248"/>
    <lineage>
        <taxon>Eukaryota</taxon>
        <taxon>Metazoa</taxon>
        <taxon>Spiralia</taxon>
        <taxon>Gnathifera</taxon>
        <taxon>Rotifera</taxon>
        <taxon>Eurotatoria</taxon>
        <taxon>Bdelloidea</taxon>
        <taxon>Adinetida</taxon>
        <taxon>Adinetidae</taxon>
        <taxon>Adineta</taxon>
    </lineage>
</organism>
<feature type="transmembrane region" description="Helical" evidence="1">
    <location>
        <begin position="199"/>
        <end position="217"/>
    </location>
</feature>
<evidence type="ECO:0000313" key="5">
    <source>
        <dbReference type="Proteomes" id="UP000663852"/>
    </source>
</evidence>
<dbReference type="InterPro" id="IPR036213">
    <property type="entry name" value="Calpain_III_sf"/>
</dbReference>
<comment type="caution">
    <text evidence="2">The sequence shown here is derived from an EMBL/GenBank/DDBJ whole genome shotgun (WGS) entry which is preliminary data.</text>
</comment>
<sequence length="276" mass="32298">MGKNKTYHKNQLVELYKLVYIPFKTETHTSICSLVNTFSHIQFKFSSEFNTHTRKYCRDYKRPHYHHRTFEINVKKSGIYAIWSRSEMDTYGYIYEDNFDPLQPFGNLIAQHGGKCNQHQLKFFIHLQENTKYILVVTTFYPNRIRNFTIFISSDNHFIVDHSFDSKQRCCSLGDRCYFYSTKVGLSLDDLLRSENQSLPVQITAAVTIMIFIIGLIDRLFSCLTFTNRKVRQVGGELYLLTSSIASLLTNSMFFVNFCFTLLTRINVSTSYSILS</sequence>
<keyword evidence="4" id="KW-1185">Reference proteome</keyword>
<keyword evidence="1" id="KW-0812">Transmembrane</keyword>
<dbReference type="EMBL" id="CAJNOJ010000428">
    <property type="protein sequence ID" value="CAF1445173.1"/>
    <property type="molecule type" value="Genomic_DNA"/>
</dbReference>
<reference evidence="2" key="1">
    <citation type="submission" date="2021-02" db="EMBL/GenBank/DDBJ databases">
        <authorList>
            <person name="Nowell W R."/>
        </authorList>
    </citation>
    <scope>NUCLEOTIDE SEQUENCE</scope>
</reference>
<protein>
    <submittedName>
        <fullName evidence="2">Uncharacterized protein</fullName>
    </submittedName>
</protein>